<comment type="catalytic activity">
    <reaction evidence="3">
        <text>Hydrolysis of (1-&gt;4)-beta-linkages between N-acetylmuramic acid and N-acetyl-D-glucosamine residues in a peptidoglycan and between N-acetyl-D-glucosamine residues in chitodextrins.</text>
        <dbReference type="EC" id="3.2.1.17"/>
    </reaction>
</comment>
<evidence type="ECO:0000256" key="1">
    <source>
        <dbReference type="ARBA" id="ARBA00022529"/>
    </source>
</evidence>
<evidence type="ECO:0000313" key="4">
    <source>
        <dbReference type="EMBL" id="BCZ47212.1"/>
    </source>
</evidence>
<keyword evidence="1 3" id="KW-0929">Antimicrobial</keyword>
<dbReference type="InterPro" id="IPR002196">
    <property type="entry name" value="Glyco_hydro_24"/>
</dbReference>
<dbReference type="SUPFAM" id="SSF53955">
    <property type="entry name" value="Lysozyme-like"/>
    <property type="match status" value="1"/>
</dbReference>
<reference evidence="5" key="1">
    <citation type="submission" date="2021-07" db="EMBL/GenBank/DDBJ databases">
        <title>Complete genome sequencing of a Clostridium isolate.</title>
        <authorList>
            <person name="Ueki A."/>
            <person name="Tonouchi A."/>
        </authorList>
    </citation>
    <scope>NUCLEOTIDE SEQUENCE [LARGE SCALE GENOMIC DNA]</scope>
    <source>
        <strain evidence="5">C5S11</strain>
    </source>
</reference>
<dbReference type="Proteomes" id="UP000824633">
    <property type="component" value="Chromosome"/>
</dbReference>
<dbReference type="EC" id="3.2.1.17" evidence="3"/>
<evidence type="ECO:0000256" key="2">
    <source>
        <dbReference type="ARBA" id="ARBA00022638"/>
    </source>
</evidence>
<keyword evidence="3" id="KW-0378">Hydrolase</keyword>
<evidence type="ECO:0000313" key="5">
    <source>
        <dbReference type="Proteomes" id="UP000824633"/>
    </source>
</evidence>
<keyword evidence="2 3" id="KW-0081">Bacteriolytic enzyme</keyword>
<dbReference type="InterPro" id="IPR023346">
    <property type="entry name" value="Lysozyme-like_dom_sf"/>
</dbReference>
<sequence>MKDIVNLYVDDLRDCPDGLLGSTLYRNVCNGVRDINTITSNFVAWSNGGGKRIEGLYRRRNKEVDMFLNADYTENI</sequence>
<gene>
    <name evidence="4" type="ORF">psyc5s11_32790</name>
</gene>
<keyword evidence="5" id="KW-1185">Reference proteome</keyword>
<comment type="similarity">
    <text evidence="3">Belongs to the glycosyl hydrolase 24 family.</text>
</comment>
<evidence type="ECO:0000256" key="3">
    <source>
        <dbReference type="RuleBase" id="RU003788"/>
    </source>
</evidence>
<dbReference type="EMBL" id="AP024849">
    <property type="protein sequence ID" value="BCZ47212.1"/>
    <property type="molecule type" value="Genomic_DNA"/>
</dbReference>
<name>A0ABM7T894_9CLOT</name>
<dbReference type="InterPro" id="IPR023347">
    <property type="entry name" value="Lysozyme_dom_sf"/>
</dbReference>
<accession>A0ABM7T894</accession>
<proteinExistence type="inferred from homology"/>
<dbReference type="Pfam" id="PF00959">
    <property type="entry name" value="Phage_lysozyme"/>
    <property type="match status" value="1"/>
</dbReference>
<keyword evidence="3" id="KW-0326">Glycosidase</keyword>
<protein>
    <recommendedName>
        <fullName evidence="3">Lysozyme</fullName>
        <ecNumber evidence="3">3.2.1.17</ecNumber>
    </recommendedName>
</protein>
<dbReference type="Gene3D" id="1.10.530.40">
    <property type="match status" value="1"/>
</dbReference>
<organism evidence="4 5">
    <name type="scientific">Clostridium gelidum</name>
    <dbReference type="NCBI Taxonomy" id="704125"/>
    <lineage>
        <taxon>Bacteria</taxon>
        <taxon>Bacillati</taxon>
        <taxon>Bacillota</taxon>
        <taxon>Clostridia</taxon>
        <taxon>Eubacteriales</taxon>
        <taxon>Clostridiaceae</taxon>
        <taxon>Clostridium</taxon>
    </lineage>
</organism>